<dbReference type="InterPro" id="IPR011989">
    <property type="entry name" value="ARM-like"/>
</dbReference>
<feature type="region of interest" description="Disordered" evidence="1">
    <location>
        <begin position="149"/>
        <end position="181"/>
    </location>
</feature>
<dbReference type="GeneID" id="14873080"/>
<dbReference type="Proteomes" id="UP000007797">
    <property type="component" value="Unassembled WGS sequence"/>
</dbReference>
<proteinExistence type="predicted"/>
<dbReference type="EMBL" id="GL883010">
    <property type="protein sequence ID" value="EGG20612.1"/>
    <property type="molecule type" value="Genomic_DNA"/>
</dbReference>
<gene>
    <name evidence="2" type="ORF">DFA_00473</name>
</gene>
<accession>F4PS14</accession>
<dbReference type="AlphaFoldDB" id="F4PS14"/>
<dbReference type="KEGG" id="dfa:DFA_00473"/>
<evidence type="ECO:0000256" key="1">
    <source>
        <dbReference type="SAM" id="MobiDB-lite"/>
    </source>
</evidence>
<dbReference type="SUPFAM" id="SSF48371">
    <property type="entry name" value="ARM repeat"/>
    <property type="match status" value="1"/>
</dbReference>
<dbReference type="InterPro" id="IPR016024">
    <property type="entry name" value="ARM-type_fold"/>
</dbReference>
<feature type="compositionally biased region" description="Acidic residues" evidence="1">
    <location>
        <begin position="156"/>
        <end position="181"/>
    </location>
</feature>
<dbReference type="Gene3D" id="1.25.10.10">
    <property type="entry name" value="Leucine-rich Repeat Variant"/>
    <property type="match status" value="1"/>
</dbReference>
<evidence type="ECO:0000313" key="3">
    <source>
        <dbReference type="Proteomes" id="UP000007797"/>
    </source>
</evidence>
<reference evidence="3" key="1">
    <citation type="journal article" date="2011" name="Genome Res.">
        <title>Phylogeny-wide analysis of social amoeba genomes highlights ancient origins for complex intercellular communication.</title>
        <authorList>
            <person name="Heidel A.J."/>
            <person name="Lawal H.M."/>
            <person name="Felder M."/>
            <person name="Schilde C."/>
            <person name="Helps N.R."/>
            <person name="Tunggal B."/>
            <person name="Rivero F."/>
            <person name="John U."/>
            <person name="Schleicher M."/>
            <person name="Eichinger L."/>
            <person name="Platzer M."/>
            <person name="Noegel A.A."/>
            <person name="Schaap P."/>
            <person name="Gloeckner G."/>
        </authorList>
    </citation>
    <scope>NUCLEOTIDE SEQUENCE [LARGE SCALE GENOMIC DNA]</scope>
    <source>
        <strain evidence="3">SH3</strain>
    </source>
</reference>
<keyword evidence="3" id="KW-1185">Reference proteome</keyword>
<name>F4PS14_CACFS</name>
<dbReference type="RefSeq" id="XP_004358462.1">
    <property type="nucleotide sequence ID" value="XM_004358405.1"/>
</dbReference>
<organism evidence="2 3">
    <name type="scientific">Cavenderia fasciculata</name>
    <name type="common">Slime mold</name>
    <name type="synonym">Dictyostelium fasciculatum</name>
    <dbReference type="NCBI Taxonomy" id="261658"/>
    <lineage>
        <taxon>Eukaryota</taxon>
        <taxon>Amoebozoa</taxon>
        <taxon>Evosea</taxon>
        <taxon>Eumycetozoa</taxon>
        <taxon>Dictyostelia</taxon>
        <taxon>Acytosteliales</taxon>
        <taxon>Cavenderiaceae</taxon>
        <taxon>Cavenderia</taxon>
    </lineage>
</organism>
<protein>
    <submittedName>
        <fullName evidence="2">Uncharacterized protein</fullName>
    </submittedName>
</protein>
<dbReference type="OrthoDB" id="30818at2759"/>
<evidence type="ECO:0000313" key="2">
    <source>
        <dbReference type="EMBL" id="EGG20612.1"/>
    </source>
</evidence>
<sequence>MEEPDEDFLETIVILAQNLEKKSKAKQQYQDYSDDAEQVVSWLLFLIVKGTYPAIMHDDLFILLSYYSKIKEKAIQLLDRLVDREGTDLIGFITEPLMDDIKVELIELLKSTLTDTFKQHLFSIILSFANYLIPRGRWIELEKDKLDRPSSKVNNQEEDDNEDEEEEKEDDKEEEEEEESIFQDNAKALLQVLSEHDFQTEKQEILKELFRSDDYNTELTDEQYKSYMPTLLSILEQMVRVDDDEDDDDEELLKSIIEGLNHVISISVIWIEYIKPINGAMVKILDNVSSSRKMVLDILLILARNTPTKEKESQIDKNDIERIIYHLNDWLADESLKDWRRDRDASARADNFYNFDYNIEDDNDVPPEYSVTDPFIEQEYHFGDIISNMSRFVSALGQRASVLAFKHFNTMLNSKSWEERFAILISLSQSCHSDDRIMHQFFTYFDILYRSALKLVNDQNIQVRWLSFQCLIRLSVEFPTTMVESRQEIFQVIGKSIQSNISDEHIQNRCCVLFKKIIPKLTKGMIDDIVLDGFCNSIQILVQSPKSYLVEKSLVLFTKFIQKTQMNFAPNYRNISQILLSLLEKQTDSQEIYSLAIKAFSMCDYVMDNNITYAKDLNKVMKFIKKEEWSFDRIVNTFRDSDLLNGSSGNSFALYLPMFMRMLLNILETPLPNRQDEIEKVSENLRDFNCITINRIKGDRGDGPLAPYVGRLVGILFKLAVCPVREIRQESLFSIPACLKQYKLHFGSYNHNTLELFDKIINSVLNLCLVENNVSCIHNHIYAVVDSIKEMGPESMTIGQVQFVMDTFYKIEQKLEGIAQQVSDGIQDVIETHDPEDDIPSLSVETLVVNYMMIEEMFERNGAIATPLITSHFLDRICQKLHDTEQEDSYTKRGILDFIFIYVKNGGESAINTFPRIIPAIIQCLSHSNDSVTLRISCYTLGKIAEYVPQVSNVNFIIQKWLSTLPIKKDIAIMVDTLFSIIRLYPKECLGQQYQHVVKIHQIITHYMTDCQQKEKQQLYQIWLFIKESFEANWDRLSKARKDTLSNLERITNTWTI</sequence>